<accession>A0A4T2GNL7</accession>
<feature type="transmembrane region" description="Helical" evidence="4">
    <location>
        <begin position="6"/>
        <end position="29"/>
    </location>
</feature>
<evidence type="ECO:0000313" key="7">
    <source>
        <dbReference type="EMBL" id="TII00988.1"/>
    </source>
</evidence>
<reference evidence="6 8" key="1">
    <citation type="submission" date="2019-04" db="EMBL/GenBank/DDBJ databases">
        <title>Genome analysis of Streptococcus suis strain WUSS424.</title>
        <authorList>
            <person name="Chen H."/>
            <person name="Gao X."/>
            <person name="Wu Z."/>
        </authorList>
    </citation>
    <scope>NUCLEOTIDE SEQUENCE [LARGE SCALE GENOMIC DNA]</scope>
    <source>
        <strain evidence="6 8">WUSS424</strain>
    </source>
</reference>
<feature type="transmembrane region" description="Helical" evidence="4">
    <location>
        <begin position="318"/>
        <end position="338"/>
    </location>
</feature>
<dbReference type="EMBL" id="SSXO01000002">
    <property type="protein sequence ID" value="TII00117.1"/>
    <property type="molecule type" value="Genomic_DNA"/>
</dbReference>
<keyword evidence="4" id="KW-1133">Transmembrane helix</keyword>
<evidence type="ECO:0000313" key="8">
    <source>
        <dbReference type="Proteomes" id="UP000305165"/>
    </source>
</evidence>
<dbReference type="CDD" id="cd06439">
    <property type="entry name" value="CESA_like_1"/>
    <property type="match status" value="1"/>
</dbReference>
<protein>
    <submittedName>
        <fullName evidence="6">Glycosyltransferase family 2 protein</fullName>
    </submittedName>
</protein>
<gene>
    <name evidence="7" type="ORF">FAJ39_01280</name>
    <name evidence="6" type="ORF">FAJ39_03315</name>
</gene>
<keyword evidence="4" id="KW-0472">Membrane</keyword>
<keyword evidence="4" id="KW-0812">Transmembrane</keyword>
<dbReference type="GO" id="GO:0016757">
    <property type="term" value="F:glycosyltransferase activity"/>
    <property type="evidence" value="ECO:0007669"/>
    <property type="project" value="UniProtKB-KW"/>
</dbReference>
<dbReference type="Gene3D" id="3.90.550.10">
    <property type="entry name" value="Spore Coat Polysaccharide Biosynthesis Protein SpsA, Chain A"/>
    <property type="match status" value="1"/>
</dbReference>
<dbReference type="InterPro" id="IPR001173">
    <property type="entry name" value="Glyco_trans_2-like"/>
</dbReference>
<evidence type="ECO:0000256" key="4">
    <source>
        <dbReference type="SAM" id="Phobius"/>
    </source>
</evidence>
<feature type="transmembrane region" description="Helical" evidence="4">
    <location>
        <begin position="297"/>
        <end position="313"/>
    </location>
</feature>
<evidence type="ECO:0000313" key="6">
    <source>
        <dbReference type="EMBL" id="TII00117.1"/>
    </source>
</evidence>
<feature type="domain" description="Glycosyltransferase 2-like" evidence="5">
    <location>
        <begin position="48"/>
        <end position="194"/>
    </location>
</feature>
<dbReference type="PANTHER" id="PTHR43630">
    <property type="entry name" value="POLY-BETA-1,6-N-ACETYL-D-GLUCOSAMINE SYNTHASE"/>
    <property type="match status" value="1"/>
</dbReference>
<dbReference type="OrthoDB" id="9766299at2"/>
<dbReference type="PANTHER" id="PTHR43630:SF1">
    <property type="entry name" value="POLY-BETA-1,6-N-ACETYL-D-GLUCOSAMINE SYNTHASE"/>
    <property type="match status" value="1"/>
</dbReference>
<dbReference type="Proteomes" id="UP000305165">
    <property type="component" value="Unassembled WGS sequence"/>
</dbReference>
<comment type="caution">
    <text evidence="6">The sequence shown here is derived from an EMBL/GenBank/DDBJ whole genome shotgun (WGS) entry which is preliminary data.</text>
</comment>
<sequence>MLVLKACFWISTFLIFWANIGYPLSILCLDKLIKKEVSKKQNYEPTVTVMVVAHNEEAVIAQKMDNLLLLDYPKDKLRILVTSDNSTDATNEIVQKYVEKHSNISLYLVQKRLGKTNAQNEAAKMVSSEILVMTDANAMLDVNAVKELVSSFVDNVAYVTGKLMYSNHEVSKTSHSENKYWDLDTRIREIESRLQTITAGNGALYAVRTEDFVEFDPIVSHDLAMPVYYNLQGKRAVANHSAVAFEKAGQVDSDEFKRKVRMSRVLLRFILPSVAILNVIKYRWFSYFYFGHRTARYLLWFNHIVAFLCSLFLMQTSVIYLVAFCVQVLVFLTVLGRFQFNIQHKFVQFSAYYCMTVYAQFVGVVRTILGKNKPFWDKAESTR</sequence>
<dbReference type="SUPFAM" id="SSF53448">
    <property type="entry name" value="Nucleotide-diphospho-sugar transferases"/>
    <property type="match status" value="1"/>
</dbReference>
<evidence type="ECO:0000256" key="2">
    <source>
        <dbReference type="ARBA" id="ARBA00022676"/>
    </source>
</evidence>
<keyword evidence="3 6" id="KW-0808">Transferase</keyword>
<evidence type="ECO:0000256" key="3">
    <source>
        <dbReference type="ARBA" id="ARBA00022679"/>
    </source>
</evidence>
<dbReference type="AlphaFoldDB" id="A0A4T2GNL7"/>
<proteinExistence type="inferred from homology"/>
<feature type="transmembrane region" description="Helical" evidence="4">
    <location>
        <begin position="265"/>
        <end position="285"/>
    </location>
</feature>
<organism evidence="6 8">
    <name type="scientific">Streptococcus suis</name>
    <dbReference type="NCBI Taxonomy" id="1307"/>
    <lineage>
        <taxon>Bacteria</taxon>
        <taxon>Bacillati</taxon>
        <taxon>Bacillota</taxon>
        <taxon>Bacilli</taxon>
        <taxon>Lactobacillales</taxon>
        <taxon>Streptococcaceae</taxon>
        <taxon>Streptococcus</taxon>
    </lineage>
</organism>
<feature type="transmembrane region" description="Helical" evidence="4">
    <location>
        <begin position="350"/>
        <end position="369"/>
    </location>
</feature>
<dbReference type="EMBL" id="SSXO01000001">
    <property type="protein sequence ID" value="TII00988.1"/>
    <property type="molecule type" value="Genomic_DNA"/>
</dbReference>
<evidence type="ECO:0000256" key="1">
    <source>
        <dbReference type="ARBA" id="ARBA00006739"/>
    </source>
</evidence>
<dbReference type="InterPro" id="IPR029044">
    <property type="entry name" value="Nucleotide-diphossugar_trans"/>
</dbReference>
<dbReference type="Pfam" id="PF00535">
    <property type="entry name" value="Glycos_transf_2"/>
    <property type="match status" value="1"/>
</dbReference>
<evidence type="ECO:0000259" key="5">
    <source>
        <dbReference type="Pfam" id="PF00535"/>
    </source>
</evidence>
<name>A0A4T2GNL7_STRSU</name>
<comment type="similarity">
    <text evidence="1">Belongs to the glycosyltransferase 2 family.</text>
</comment>
<keyword evidence="2" id="KW-0328">Glycosyltransferase</keyword>